<proteinExistence type="predicted"/>
<reference evidence="1" key="1">
    <citation type="journal article" date="2014" name="BMC Genomics">
        <title>A pangenomic analysis of the Nannochloropsis organellar genomes reveals novel genetic variations in key metabolic genes.</title>
        <authorList>
            <person name="Starkenburg S.R."/>
            <person name="Kwon K.J."/>
            <person name="Jha R.K."/>
            <person name="McKay C."/>
            <person name="Jacobs M."/>
            <person name="Chertkov O."/>
            <person name="Twary S."/>
            <person name="Rocap G."/>
            <person name="Cattolico R.A."/>
        </authorList>
    </citation>
    <scope>NUCLEOTIDE SEQUENCE</scope>
    <source>
        <strain evidence="1">CCMP526</strain>
    </source>
</reference>
<name>A0A023PJ50_9STRA</name>
<dbReference type="EMBL" id="KJ410686">
    <property type="protein sequence ID" value="AHX24906.1"/>
    <property type="molecule type" value="Genomic_DNA"/>
</dbReference>
<keyword evidence="1" id="KW-0496">Mitochondrion</keyword>
<evidence type="ECO:0000313" key="1">
    <source>
        <dbReference type="EMBL" id="AHX24906.1"/>
    </source>
</evidence>
<dbReference type="AlphaFoldDB" id="A0A023PJ50"/>
<geneLocation type="mitochondrion" evidence="1"/>
<sequence length="323" mass="39322">MNYEKNKCLLKTNSSFSFPKRFSNRSFFSKLENLKYFPALKNAELPFSLTSSGHLNIKTSIYILLKILKGYQRTNISFYNDFSLKALNDFSFKLQSSGFYTSVLESQRKKKLEEIRMQILKFYTFSILKQYNRNNIVIDCSILNENYSPKKGYKNFYDNLKISKLTNRIKRSKAYQKSYSFSVLQKKYTKILESRLFLYLKAHKKKYKIIFKNLNLNRLKIKQLFNLFSKTKKKFVKEKKNFFLQYKRLTWKRKKQRDRKKIGIFYFLRKRRRTLYNYYIPRHLEINYKTFDFIHLGKFDLSTTNSKITFWLNLRRLLTFVSL</sequence>
<organism evidence="1">
    <name type="scientific">Nannochloropsis gaditana</name>
    <dbReference type="NCBI Taxonomy" id="72520"/>
    <lineage>
        <taxon>Eukaryota</taxon>
        <taxon>Sar</taxon>
        <taxon>Stramenopiles</taxon>
        <taxon>Ochrophyta</taxon>
        <taxon>Eustigmatophyceae</taxon>
        <taxon>Eustigmatales</taxon>
        <taxon>Monodopsidaceae</taxon>
        <taxon>Nannochloropsis</taxon>
    </lineage>
</organism>
<protein>
    <submittedName>
        <fullName evidence="1">Uncharacterized protein</fullName>
    </submittedName>
</protein>
<gene>
    <name evidence="1" type="ORF">NagaMp0019</name>
</gene>
<accession>A0A023PJ50</accession>